<dbReference type="PANTHER" id="PTHR35807">
    <property type="entry name" value="TRANSCRIPTIONAL REGULATOR REDD-RELATED"/>
    <property type="match status" value="1"/>
</dbReference>
<reference evidence="1 2" key="1">
    <citation type="submission" date="2019-03" db="EMBL/GenBank/DDBJ databases">
        <title>Genomic Encyclopedia of Archaeal and Bacterial Type Strains, Phase II (KMG-II): from individual species to whole genera.</title>
        <authorList>
            <person name="Goeker M."/>
        </authorList>
    </citation>
    <scope>NUCLEOTIDE SEQUENCE [LARGE SCALE GENOMIC DNA]</scope>
    <source>
        <strain evidence="1 2">DSM 45499</strain>
    </source>
</reference>
<keyword evidence="2" id="KW-1185">Reference proteome</keyword>
<evidence type="ECO:0008006" key="3">
    <source>
        <dbReference type="Google" id="ProtNLM"/>
    </source>
</evidence>
<protein>
    <recommendedName>
        <fullName evidence="3">Transcriptional regulator</fullName>
    </recommendedName>
</protein>
<dbReference type="InterPro" id="IPR051677">
    <property type="entry name" value="AfsR-DnrI-RedD_regulator"/>
</dbReference>
<gene>
    <name evidence="1" type="ORF">CLV71_105281</name>
</gene>
<name>A0A4R7VQV9_9PSEU</name>
<dbReference type="GO" id="GO:0003677">
    <property type="term" value="F:DNA binding"/>
    <property type="evidence" value="ECO:0007669"/>
    <property type="project" value="TreeGrafter"/>
</dbReference>
<dbReference type="GO" id="GO:0006355">
    <property type="term" value="P:regulation of DNA-templated transcription"/>
    <property type="evidence" value="ECO:0007669"/>
    <property type="project" value="TreeGrafter"/>
</dbReference>
<dbReference type="PANTHER" id="PTHR35807:SF1">
    <property type="entry name" value="TRANSCRIPTIONAL REGULATOR REDD"/>
    <property type="match status" value="1"/>
</dbReference>
<proteinExistence type="predicted"/>
<dbReference type="EMBL" id="SOCP01000005">
    <property type="protein sequence ID" value="TDV52150.1"/>
    <property type="molecule type" value="Genomic_DNA"/>
</dbReference>
<sequence length="173" mass="19088">MLEFKVLGRLRVVVDGRDVPVTGAVDRILLMGLLVNANTAVDPVEIVGSVWDEEADLAASVRESVGRLEALVDGLPGTTRLRPQSGGYRLSVNEGLIDYCQAKAMYRQSKHHTPMHSAELLRDAFALWPETFEPDVAWSREVDALMRSIVDDLDAAVRTISRSSPVLPDDYVE</sequence>
<accession>A0A4R7VQV9</accession>
<dbReference type="Gene3D" id="1.10.10.10">
    <property type="entry name" value="Winged helix-like DNA-binding domain superfamily/Winged helix DNA-binding domain"/>
    <property type="match status" value="1"/>
</dbReference>
<organism evidence="1 2">
    <name type="scientific">Actinophytocola oryzae</name>
    <dbReference type="NCBI Taxonomy" id="502181"/>
    <lineage>
        <taxon>Bacteria</taxon>
        <taxon>Bacillati</taxon>
        <taxon>Actinomycetota</taxon>
        <taxon>Actinomycetes</taxon>
        <taxon>Pseudonocardiales</taxon>
        <taxon>Pseudonocardiaceae</taxon>
    </lineage>
</organism>
<comment type="caution">
    <text evidence="1">The sequence shown here is derived from an EMBL/GenBank/DDBJ whole genome shotgun (WGS) entry which is preliminary data.</text>
</comment>
<dbReference type="Proteomes" id="UP000294927">
    <property type="component" value="Unassembled WGS sequence"/>
</dbReference>
<dbReference type="InterPro" id="IPR036388">
    <property type="entry name" value="WH-like_DNA-bd_sf"/>
</dbReference>
<evidence type="ECO:0000313" key="1">
    <source>
        <dbReference type="EMBL" id="TDV52150.1"/>
    </source>
</evidence>
<evidence type="ECO:0000313" key="2">
    <source>
        <dbReference type="Proteomes" id="UP000294927"/>
    </source>
</evidence>
<dbReference type="RefSeq" id="WP_133903550.1">
    <property type="nucleotide sequence ID" value="NZ_SOCP01000005.1"/>
</dbReference>
<dbReference type="AlphaFoldDB" id="A0A4R7VQV9"/>